<reference evidence="16" key="3">
    <citation type="submission" date="2018-03" db="EMBL/GenBank/DDBJ databases">
        <authorList>
            <person name="Jeon C.O."/>
        </authorList>
    </citation>
    <scope>NUCLEOTIDE SEQUENCE</scope>
    <source>
        <strain evidence="16">JCM 31126</strain>
    </source>
</reference>
<evidence type="ECO:0000256" key="8">
    <source>
        <dbReference type="ARBA" id="ARBA00022777"/>
    </source>
</evidence>
<evidence type="ECO:0000256" key="4">
    <source>
        <dbReference type="ARBA" id="ARBA00022597"/>
    </source>
</evidence>
<feature type="transmembrane region" description="Helical" evidence="13">
    <location>
        <begin position="80"/>
        <end position="100"/>
    </location>
</feature>
<dbReference type="AlphaFoldDB" id="A0AA38CWK0"/>
<dbReference type="InterPro" id="IPR010975">
    <property type="entry name" value="PTS_IIBC_a_glc"/>
</dbReference>
<evidence type="ECO:0000313" key="19">
    <source>
        <dbReference type="Proteomes" id="UP001157039"/>
    </source>
</evidence>
<feature type="active site" description="Phosphocysteine intermediate; for EIIB activity" evidence="11">
    <location>
        <position position="467"/>
    </location>
</feature>
<dbReference type="InterPro" id="IPR013013">
    <property type="entry name" value="PTS_EIIC_1"/>
</dbReference>
<dbReference type="InterPro" id="IPR003352">
    <property type="entry name" value="PTS_EIIC"/>
</dbReference>
<keyword evidence="3" id="KW-1003">Cell membrane</keyword>
<proteinExistence type="predicted"/>
<dbReference type="PROSITE" id="PS01035">
    <property type="entry name" value="PTS_EIIB_TYPE_1_CYS"/>
    <property type="match status" value="1"/>
</dbReference>
<evidence type="ECO:0000256" key="10">
    <source>
        <dbReference type="ARBA" id="ARBA00023136"/>
    </source>
</evidence>
<dbReference type="Pfam" id="PF00367">
    <property type="entry name" value="PTS_EIIB"/>
    <property type="match status" value="1"/>
</dbReference>
<dbReference type="EMBL" id="CP027783">
    <property type="protein sequence ID" value="AYW48397.1"/>
    <property type="molecule type" value="Genomic_DNA"/>
</dbReference>
<dbReference type="PANTHER" id="PTHR30009:SF12">
    <property type="entry name" value="PHOSPHOTRANSFERASE IIC COMPONENT GLVC"/>
    <property type="match status" value="1"/>
</dbReference>
<dbReference type="Gene3D" id="3.30.1360.60">
    <property type="entry name" value="Glucose permease domain IIB"/>
    <property type="match status" value="1"/>
</dbReference>
<dbReference type="Proteomes" id="UP001157039">
    <property type="component" value="Unassembled WGS sequence"/>
</dbReference>
<reference evidence="16 18" key="1">
    <citation type="journal article" date="2012" name="Int. J. Syst. Evol. Microbiol.">
        <title>Characterization of Tetragenococcus strains from sugar thick juice reveals a novel species, Tetragenococcus osmophilus sp. nov., and divides Tetragenococcus halophilus into two subspecies, T. halophilus subsp. halophilus subsp. nov. and T. halophilus subsp. flandriensis subsp. nov.</title>
        <authorList>
            <person name="Juste A."/>
            <person name="Van Trappen S."/>
            <person name="Verreth C."/>
            <person name="Cleenwerck I."/>
            <person name="De Vos P."/>
            <person name="Lievens B."/>
            <person name="Willems K.A."/>
        </authorList>
    </citation>
    <scope>NUCLEOTIDE SEQUENCE [LARGE SCALE GENOMIC DNA]</scope>
    <source>
        <strain evidence="16 18">JCM 31126</strain>
    </source>
</reference>
<dbReference type="RefSeq" id="WP_123936208.1">
    <property type="nucleotide sequence ID" value="NZ_CP027783.1"/>
</dbReference>
<dbReference type="GO" id="GO:0090563">
    <property type="term" value="F:protein-phosphocysteine-sugar phosphotransferase activity"/>
    <property type="evidence" value="ECO:0007669"/>
    <property type="project" value="TreeGrafter"/>
</dbReference>
<feature type="transmembrane region" description="Helical" evidence="13">
    <location>
        <begin position="149"/>
        <end position="178"/>
    </location>
</feature>
<feature type="transmembrane region" description="Helical" evidence="13">
    <location>
        <begin position="46"/>
        <end position="68"/>
    </location>
</feature>
<dbReference type="GO" id="GO:0016301">
    <property type="term" value="F:kinase activity"/>
    <property type="evidence" value="ECO:0007669"/>
    <property type="project" value="UniProtKB-KW"/>
</dbReference>
<keyword evidence="2" id="KW-0813">Transport</keyword>
<keyword evidence="6" id="KW-0598">Phosphotransferase system</keyword>
<keyword evidence="8" id="KW-0418">Kinase</keyword>
<evidence type="ECO:0000256" key="5">
    <source>
        <dbReference type="ARBA" id="ARBA00022679"/>
    </source>
</evidence>
<feature type="domain" description="PTS EIIB type-1" evidence="14">
    <location>
        <begin position="445"/>
        <end position="525"/>
    </location>
</feature>
<keyword evidence="4" id="KW-0762">Sugar transport</keyword>
<evidence type="ECO:0000256" key="13">
    <source>
        <dbReference type="SAM" id="Phobius"/>
    </source>
</evidence>
<feature type="transmembrane region" description="Helical" evidence="13">
    <location>
        <begin position="365"/>
        <end position="387"/>
    </location>
</feature>
<dbReference type="InterPro" id="IPR050429">
    <property type="entry name" value="PTS_Glucose_EIICBA"/>
</dbReference>
<evidence type="ECO:0000256" key="2">
    <source>
        <dbReference type="ARBA" id="ARBA00022448"/>
    </source>
</evidence>
<dbReference type="GO" id="GO:0009401">
    <property type="term" value="P:phosphoenolpyruvate-dependent sugar phosphotransferase system"/>
    <property type="evidence" value="ECO:0007669"/>
    <property type="project" value="UniProtKB-KW"/>
</dbReference>
<protein>
    <submittedName>
        <fullName evidence="16">Alpha-glucoside-specific phosphotransferase enzyme IIB component</fullName>
    </submittedName>
    <submittedName>
        <fullName evidence="17">PTS alpha-glucoside transporter subunit IIBC</fullName>
    </submittedName>
</protein>
<feature type="region of interest" description="Disordered" evidence="12">
    <location>
        <begin position="418"/>
        <end position="444"/>
    </location>
</feature>
<comment type="subcellular location">
    <subcellularLocation>
        <location evidence="1">Cell membrane</location>
        <topology evidence="1">Multi-pass membrane protein</topology>
    </subcellularLocation>
</comment>
<reference evidence="17" key="4">
    <citation type="submission" date="2023-02" db="EMBL/GenBank/DDBJ databases">
        <authorList>
            <person name="Sun Q."/>
            <person name="Mori K."/>
        </authorList>
    </citation>
    <scope>NUCLEOTIDE SEQUENCE</scope>
    <source>
        <strain evidence="17">NBRC 114545</strain>
    </source>
</reference>
<keyword evidence="18" id="KW-1185">Reference proteome</keyword>
<dbReference type="NCBIfam" id="TIGR00826">
    <property type="entry name" value="EIIB_glc"/>
    <property type="match status" value="1"/>
</dbReference>
<name>A0AA38CWK0_9ENTE</name>
<evidence type="ECO:0000313" key="16">
    <source>
        <dbReference type="EMBL" id="AYW48397.1"/>
    </source>
</evidence>
<dbReference type="KEGG" id="too:C7K38_08475"/>
<feature type="compositionally biased region" description="Polar residues" evidence="12">
    <location>
        <begin position="426"/>
        <end position="444"/>
    </location>
</feature>
<dbReference type="SUPFAM" id="SSF55604">
    <property type="entry name" value="Glucose permease domain IIB"/>
    <property type="match status" value="1"/>
</dbReference>
<reference evidence="17 19" key="2">
    <citation type="journal article" date="2014" name="Int. J. Syst. Evol. Microbiol.">
        <title>Complete genome sequence of Corynebacterium casei LMG S-19264T (=DSM 44701T), isolated from a smear-ripened cheese.</title>
        <authorList>
            <consortium name="US DOE Joint Genome Institute (JGI-PGF)"/>
            <person name="Walter F."/>
            <person name="Albersmeier A."/>
            <person name="Kalinowski J."/>
            <person name="Ruckert C."/>
        </authorList>
    </citation>
    <scope>NUCLEOTIDE SEQUENCE [LARGE SCALE GENOMIC DNA]</scope>
    <source>
        <strain evidence="17 19">NBRC 114545</strain>
    </source>
</reference>
<feature type="transmembrane region" description="Helical" evidence="13">
    <location>
        <begin position="184"/>
        <end position="206"/>
    </location>
</feature>
<keyword evidence="9 13" id="KW-1133">Transmembrane helix</keyword>
<dbReference type="InterPro" id="IPR036878">
    <property type="entry name" value="Glu_permease_IIB"/>
</dbReference>
<dbReference type="CDD" id="cd00212">
    <property type="entry name" value="PTS_IIB_glc"/>
    <property type="match status" value="1"/>
</dbReference>
<keyword evidence="5" id="KW-0808">Transferase</keyword>
<evidence type="ECO:0000256" key="9">
    <source>
        <dbReference type="ARBA" id="ARBA00022989"/>
    </source>
</evidence>
<evidence type="ECO:0000256" key="3">
    <source>
        <dbReference type="ARBA" id="ARBA00022475"/>
    </source>
</evidence>
<sequence>MIAPVLLFAFNSIVLAFAIVFQDPEIMGGLATEGTFWTDLWSVIEAGGWVVFDHMELLFVIGLPIGLAKKANARASLEAFIIYMTWNAFINAILQVWNFGVDLNDTEALGVKAIGGIETLDTNIIGALLISGMVIWLHNKFYDAALPEWIGIFSGSAFVVIIGFIVTLPLAFLTAWLWPMLQGYMFQLQDLIAGSGTAGVGAFVFLERILIPTGLHHFIAQPFKYGPAVVDGGLTNFWFENLADISSYNGTLRDLVPQAGFGLNSMPKVFAPIGIGAAFIATAKPEQRKQTIALVIPTAVTAVLTGITEPFEFTFLFLAPQLYVVYCLLAVAMAMTVYALGVSLVLGGGLISFFPRFIIPLSTNHMNAIVIFFIVGLAFSALYFLVFRWSILKFNIKTPGRDDTGEVKLHTKKDYKNKKAAEAGDEQNSVTSGASPVRQSNNPNAKKATHFLEGLGGSENITDINNCATRLRVSVADENKILDDAFFKSGGAHGLVRNGTAVQVIVGLDVPKVREFFDEIVEDES</sequence>
<feature type="transmembrane region" description="Helical" evidence="13">
    <location>
        <begin position="338"/>
        <end position="359"/>
    </location>
</feature>
<dbReference type="EMBL" id="BSUW01000001">
    <property type="protein sequence ID" value="GMA71891.1"/>
    <property type="molecule type" value="Genomic_DNA"/>
</dbReference>
<evidence type="ECO:0000256" key="12">
    <source>
        <dbReference type="SAM" id="MobiDB-lite"/>
    </source>
</evidence>
<dbReference type="GO" id="GO:0008982">
    <property type="term" value="F:protein-N(PI)-phosphohistidine-sugar phosphotransferase activity"/>
    <property type="evidence" value="ECO:0007669"/>
    <property type="project" value="InterPro"/>
</dbReference>
<evidence type="ECO:0000313" key="18">
    <source>
        <dbReference type="Proteomes" id="UP000268310"/>
    </source>
</evidence>
<dbReference type="PROSITE" id="PS51103">
    <property type="entry name" value="PTS_EIIC_TYPE_1"/>
    <property type="match status" value="1"/>
</dbReference>
<evidence type="ECO:0000259" key="14">
    <source>
        <dbReference type="PROSITE" id="PS51098"/>
    </source>
</evidence>
<feature type="domain" description="PTS EIIC type-1" evidence="15">
    <location>
        <begin position="1"/>
        <end position="403"/>
    </location>
</feature>
<keyword evidence="7 13" id="KW-0812">Transmembrane</keyword>
<evidence type="ECO:0000256" key="7">
    <source>
        <dbReference type="ARBA" id="ARBA00022692"/>
    </source>
</evidence>
<dbReference type="NCBIfam" id="TIGR02005">
    <property type="entry name" value="PTS-IIBC-alpha"/>
    <property type="match status" value="1"/>
</dbReference>
<feature type="transmembrane region" description="Helical" evidence="13">
    <location>
        <begin position="313"/>
        <end position="331"/>
    </location>
</feature>
<keyword evidence="10 13" id="KW-0472">Membrane</keyword>
<dbReference type="Proteomes" id="UP000268310">
    <property type="component" value="Chromosome"/>
</dbReference>
<evidence type="ECO:0000256" key="11">
    <source>
        <dbReference type="PROSITE-ProRule" id="PRU00421"/>
    </source>
</evidence>
<dbReference type="PROSITE" id="PS51098">
    <property type="entry name" value="PTS_EIIB_TYPE_1"/>
    <property type="match status" value="1"/>
</dbReference>
<evidence type="ECO:0000256" key="1">
    <source>
        <dbReference type="ARBA" id="ARBA00004651"/>
    </source>
</evidence>
<evidence type="ECO:0000259" key="15">
    <source>
        <dbReference type="PROSITE" id="PS51103"/>
    </source>
</evidence>
<dbReference type="InterPro" id="IPR001996">
    <property type="entry name" value="PTS_IIB_1"/>
</dbReference>
<feature type="transmembrane region" description="Helical" evidence="13">
    <location>
        <begin position="120"/>
        <end position="137"/>
    </location>
</feature>
<organism evidence="17 19">
    <name type="scientific">Tetragenococcus osmophilus</name>
    <dbReference type="NCBI Taxonomy" id="526944"/>
    <lineage>
        <taxon>Bacteria</taxon>
        <taxon>Bacillati</taxon>
        <taxon>Bacillota</taxon>
        <taxon>Bacilli</taxon>
        <taxon>Lactobacillales</taxon>
        <taxon>Enterococcaceae</taxon>
        <taxon>Tetragenococcus</taxon>
    </lineage>
</organism>
<dbReference type="PANTHER" id="PTHR30009">
    <property type="entry name" value="CYTOCHROME C-TYPE SYNTHESIS PROTEIN AND PTS TRANSMEMBRANE COMPONENT"/>
    <property type="match status" value="1"/>
</dbReference>
<evidence type="ECO:0000256" key="6">
    <source>
        <dbReference type="ARBA" id="ARBA00022683"/>
    </source>
</evidence>
<gene>
    <name evidence="16" type="ORF">C7K38_08475</name>
    <name evidence="17" type="ORF">GCM10025885_09400</name>
</gene>
<feature type="transmembrane region" description="Helical" evidence="13">
    <location>
        <begin position="291"/>
        <end position="307"/>
    </location>
</feature>
<dbReference type="InterPro" id="IPR018113">
    <property type="entry name" value="PTrfase_EIIB_Cys"/>
</dbReference>
<dbReference type="GO" id="GO:0005886">
    <property type="term" value="C:plasma membrane"/>
    <property type="evidence" value="ECO:0007669"/>
    <property type="project" value="UniProtKB-SubCell"/>
</dbReference>
<dbReference type="Pfam" id="PF02378">
    <property type="entry name" value="PTS_EIIC"/>
    <property type="match status" value="1"/>
</dbReference>
<accession>A0AA38CWK0</accession>
<evidence type="ECO:0000313" key="17">
    <source>
        <dbReference type="EMBL" id="GMA71891.1"/>
    </source>
</evidence>